<keyword evidence="10" id="KW-0325">Glycoprotein</keyword>
<keyword evidence="9" id="KW-0675">Receptor</keyword>
<evidence type="ECO:0000256" key="2">
    <source>
        <dbReference type="ARBA" id="ARBA00022692"/>
    </source>
</evidence>
<dbReference type="SUPFAM" id="SSF47986">
    <property type="entry name" value="DEATH domain"/>
    <property type="match status" value="1"/>
</dbReference>
<dbReference type="PANTHER" id="PTHR12120:SF10">
    <property type="entry name" value="TNFR-CYS DOMAIN-CONTAINING PROTEIN"/>
    <property type="match status" value="1"/>
</dbReference>
<feature type="transmembrane region" description="Helical" evidence="12">
    <location>
        <begin position="203"/>
        <end position="222"/>
    </location>
</feature>
<evidence type="ECO:0000313" key="15">
    <source>
        <dbReference type="Proteomes" id="UP001159428"/>
    </source>
</evidence>
<dbReference type="PROSITE" id="PS50017">
    <property type="entry name" value="DEATH_DOMAIN"/>
    <property type="match status" value="1"/>
</dbReference>
<dbReference type="PANTHER" id="PTHR12120">
    <property type="entry name" value="TNFR-CYS DOMAIN-CONTAINING PROTEIN"/>
    <property type="match status" value="1"/>
</dbReference>
<dbReference type="Proteomes" id="UP001159428">
    <property type="component" value="Unassembled WGS sequence"/>
</dbReference>
<dbReference type="GO" id="GO:0006915">
    <property type="term" value="P:apoptotic process"/>
    <property type="evidence" value="ECO:0007669"/>
    <property type="project" value="UniProtKB-KW"/>
</dbReference>
<keyword evidence="15" id="KW-1185">Reference proteome</keyword>
<dbReference type="InterPro" id="IPR011029">
    <property type="entry name" value="DEATH-like_dom_sf"/>
</dbReference>
<gene>
    <name evidence="14" type="ORF">PMEA_00007881</name>
</gene>
<dbReference type="Gene3D" id="2.10.50.10">
    <property type="entry name" value="Tumor Necrosis Factor Receptor, subunit A, domain 2"/>
    <property type="match status" value="1"/>
</dbReference>
<dbReference type="GO" id="GO:0043123">
    <property type="term" value="P:positive regulation of canonical NF-kappaB signal transduction"/>
    <property type="evidence" value="ECO:0007669"/>
    <property type="project" value="InterPro"/>
</dbReference>
<dbReference type="Pfam" id="PF00531">
    <property type="entry name" value="Death"/>
    <property type="match status" value="1"/>
</dbReference>
<feature type="region of interest" description="Disordered" evidence="11">
    <location>
        <begin position="171"/>
        <end position="195"/>
    </location>
</feature>
<evidence type="ECO:0000256" key="7">
    <source>
        <dbReference type="ARBA" id="ARBA00023136"/>
    </source>
</evidence>
<dbReference type="GO" id="GO:0046330">
    <property type="term" value="P:positive regulation of JNK cascade"/>
    <property type="evidence" value="ECO:0007669"/>
    <property type="project" value="InterPro"/>
</dbReference>
<keyword evidence="6 12" id="KW-1133">Transmembrane helix</keyword>
<evidence type="ECO:0000256" key="8">
    <source>
        <dbReference type="ARBA" id="ARBA00023157"/>
    </source>
</evidence>
<dbReference type="GO" id="GO:0007165">
    <property type="term" value="P:signal transduction"/>
    <property type="evidence" value="ECO:0007669"/>
    <property type="project" value="InterPro"/>
</dbReference>
<evidence type="ECO:0000256" key="9">
    <source>
        <dbReference type="ARBA" id="ARBA00023170"/>
    </source>
</evidence>
<evidence type="ECO:0000313" key="14">
    <source>
        <dbReference type="EMBL" id="CAH3167750.1"/>
    </source>
</evidence>
<comment type="caution">
    <text evidence="14">The sequence shown here is derived from an EMBL/GenBank/DDBJ whole genome shotgun (WGS) entry which is preliminary data.</text>
</comment>
<proteinExistence type="predicted"/>
<feature type="domain" description="Death" evidence="13">
    <location>
        <begin position="264"/>
        <end position="328"/>
    </location>
</feature>
<evidence type="ECO:0000256" key="6">
    <source>
        <dbReference type="ARBA" id="ARBA00022989"/>
    </source>
</evidence>
<dbReference type="InterPro" id="IPR001368">
    <property type="entry name" value="TNFR/NGFR_Cys_rich_reg"/>
</dbReference>
<evidence type="ECO:0000259" key="13">
    <source>
        <dbReference type="PROSITE" id="PS50017"/>
    </source>
</evidence>
<dbReference type="CDD" id="cd01670">
    <property type="entry name" value="Death"/>
    <property type="match status" value="1"/>
</dbReference>
<keyword evidence="3" id="KW-0053">Apoptosis</keyword>
<evidence type="ECO:0000256" key="3">
    <source>
        <dbReference type="ARBA" id="ARBA00022703"/>
    </source>
</evidence>
<keyword evidence="7 12" id="KW-0472">Membrane</keyword>
<evidence type="ECO:0000256" key="4">
    <source>
        <dbReference type="ARBA" id="ARBA00022729"/>
    </source>
</evidence>
<evidence type="ECO:0000256" key="12">
    <source>
        <dbReference type="SAM" id="Phobius"/>
    </source>
</evidence>
<name>A0AAU9Y554_9CNID</name>
<reference evidence="14 15" key="1">
    <citation type="submission" date="2022-05" db="EMBL/GenBank/DDBJ databases">
        <authorList>
            <consortium name="Genoscope - CEA"/>
            <person name="William W."/>
        </authorList>
    </citation>
    <scope>NUCLEOTIDE SEQUENCE [LARGE SCALE GENOMIC DNA]</scope>
</reference>
<evidence type="ECO:0000256" key="5">
    <source>
        <dbReference type="ARBA" id="ARBA00022737"/>
    </source>
</evidence>
<dbReference type="PROSITE" id="PS00652">
    <property type="entry name" value="TNFR_NGFR_1"/>
    <property type="match status" value="1"/>
</dbReference>
<dbReference type="AlphaFoldDB" id="A0AAU9Y554"/>
<dbReference type="GO" id="GO:0016020">
    <property type="term" value="C:membrane"/>
    <property type="evidence" value="ECO:0007669"/>
    <property type="project" value="UniProtKB-SubCell"/>
</dbReference>
<dbReference type="InterPro" id="IPR000488">
    <property type="entry name" value="Death_dom"/>
</dbReference>
<evidence type="ECO:0000256" key="1">
    <source>
        <dbReference type="ARBA" id="ARBA00004167"/>
    </source>
</evidence>
<accession>A0AAU9Y554</accession>
<keyword evidence="2 12" id="KW-0812">Transmembrane</keyword>
<dbReference type="Gene3D" id="1.10.533.10">
    <property type="entry name" value="Death Domain, Fas"/>
    <property type="match status" value="1"/>
</dbReference>
<evidence type="ECO:0000256" key="10">
    <source>
        <dbReference type="ARBA" id="ARBA00023180"/>
    </source>
</evidence>
<protein>
    <recommendedName>
        <fullName evidence="13">Death domain-containing protein</fullName>
    </recommendedName>
</protein>
<keyword evidence="5" id="KW-0677">Repeat</keyword>
<keyword evidence="4" id="KW-0732">Signal</keyword>
<evidence type="ECO:0000256" key="11">
    <source>
        <dbReference type="SAM" id="MobiDB-lite"/>
    </source>
</evidence>
<dbReference type="GO" id="GO:0038023">
    <property type="term" value="F:signaling receptor activity"/>
    <property type="evidence" value="ECO:0007669"/>
    <property type="project" value="InterPro"/>
</dbReference>
<sequence>MENFLKYYPDDPEAQTECIACPECPPGLGLVPQCGSKITNYTTIKCEPCQLNKTFSDNHGFESCRSCHDCGLKNVIQQCTPSQNRKCGTKCPERHYLDENGFCQECYFCCPSVDETGRMKKCKEIGMGEDWQCLKNDQNKLCKEALENSTEASVHTTNATAVTLLPGHNFEANETESTSNDNVRKPTSSSENFTSNGNIKPSVIAGIIILIALVLIFAFYGVKRIITYRNDCDVSEMFTLRNGNELMLHKIQDMLDPNPPLKKNWRQVGHHLNVTEGDLDLLELQYKSNGSPTESLIETLKNFTPEPSMKKFVEALISCERSDVAKYICNWPWEKRNCTELENHEQPDTLILLLILWSRSVSGRPARCSLAQNFLRYFPDAPEAQMECKACPKCPAGMGLTPLCGSKISNYTIIKCEPCREM</sequence>
<dbReference type="EMBL" id="CALNXJ010000164">
    <property type="protein sequence ID" value="CAH3167750.1"/>
    <property type="molecule type" value="Genomic_DNA"/>
</dbReference>
<dbReference type="InterPro" id="IPR047526">
    <property type="entry name" value="TNR19/27/EDAR"/>
</dbReference>
<feature type="compositionally biased region" description="Polar residues" evidence="11">
    <location>
        <begin position="175"/>
        <end position="195"/>
    </location>
</feature>
<comment type="subcellular location">
    <subcellularLocation>
        <location evidence="1">Membrane</location>
        <topology evidence="1">Single-pass membrane protein</topology>
    </subcellularLocation>
</comment>
<organism evidence="14 15">
    <name type="scientific">Pocillopora meandrina</name>
    <dbReference type="NCBI Taxonomy" id="46732"/>
    <lineage>
        <taxon>Eukaryota</taxon>
        <taxon>Metazoa</taxon>
        <taxon>Cnidaria</taxon>
        <taxon>Anthozoa</taxon>
        <taxon>Hexacorallia</taxon>
        <taxon>Scleractinia</taxon>
        <taxon>Astrocoeniina</taxon>
        <taxon>Pocilloporidae</taxon>
        <taxon>Pocillopora</taxon>
    </lineage>
</organism>
<keyword evidence="8" id="KW-1015">Disulfide bond</keyword>